<organism evidence="1">
    <name type="scientific">Alkalihalophilus sp. As8PL</name>
    <dbReference type="NCBI Taxonomy" id="3237103"/>
    <lineage>
        <taxon>Bacteria</taxon>
        <taxon>Bacillati</taxon>
        <taxon>Bacillota</taxon>
        <taxon>Bacilli</taxon>
        <taxon>Bacillales</taxon>
        <taxon>Bacillaceae</taxon>
        <taxon>Alkalihalophilus</taxon>
    </lineage>
</organism>
<accession>A0AB39BQH3</accession>
<protein>
    <submittedName>
        <fullName evidence="1">Uncharacterized protein</fullName>
    </submittedName>
</protein>
<name>A0AB39BQH3_9BACI</name>
<dbReference type="AlphaFoldDB" id="A0AB39BQH3"/>
<proteinExistence type="predicted"/>
<evidence type="ECO:0000313" key="1">
    <source>
        <dbReference type="EMBL" id="XDI35664.1"/>
    </source>
</evidence>
<gene>
    <name evidence="1" type="ORF">AB3N04_13195</name>
</gene>
<dbReference type="EMBL" id="CP162551">
    <property type="protein sequence ID" value="XDI35664.1"/>
    <property type="molecule type" value="Genomic_DNA"/>
</dbReference>
<reference evidence="1" key="1">
    <citation type="submission" date="2024-07" db="EMBL/GenBank/DDBJ databases">
        <title>Identification and characteristics of an arsenic-resistant bacterial isolate, which belongs to a novel species.</title>
        <authorList>
            <person name="Juszczyk A."/>
            <person name="Kowalczyk A."/>
            <person name="Was K."/>
            <person name="Kosowicz W."/>
            <person name="Budzyn A."/>
            <person name="Latowski D."/>
        </authorList>
    </citation>
    <scope>NUCLEOTIDE SEQUENCE</scope>
    <source>
        <strain evidence="1">As8PL</strain>
    </source>
</reference>
<dbReference type="RefSeq" id="WP_368503208.1">
    <property type="nucleotide sequence ID" value="NZ_CP162551.1"/>
</dbReference>
<sequence length="145" mass="16958">MLSFNRNQWEAYVGIGQKEAAQLFKGVLREAEMSFEEKVLPPVYMYDSKHNSIELETDKLVITLIYVSGDPLTRFFSGIVGSRKHFEGVTFLTIKYKDSKLLAQVLTHFNKSCQTKPWQITKHPRFQFAFLLQAINRYKWSRVCN</sequence>